<evidence type="ECO:0000256" key="1">
    <source>
        <dbReference type="SAM" id="MobiDB-lite"/>
    </source>
</evidence>
<dbReference type="EMBL" id="CP001340">
    <property type="protein sequence ID" value="ACL93621.1"/>
    <property type="molecule type" value="Genomic_DNA"/>
</dbReference>
<sequence>MRLALKTLTYASMHLTVAVAVAYALTRDWRVALAVGLVEPMVQTVAFNIHERLWSRADQRARDRSGDQALASNAPPVLSPSAAAPA</sequence>
<dbReference type="AlphaFoldDB" id="A0A0H3C3W6"/>
<name>A0A0H3C3W6_CAUVN</name>
<dbReference type="PhylomeDB" id="A0A0H3C3W6"/>
<evidence type="ECO:0000259" key="2">
    <source>
        <dbReference type="Pfam" id="PF09834"/>
    </source>
</evidence>
<dbReference type="Proteomes" id="UP000001364">
    <property type="component" value="Chromosome"/>
</dbReference>
<feature type="domain" description="DUF2061" evidence="2">
    <location>
        <begin position="5"/>
        <end position="55"/>
    </location>
</feature>
<evidence type="ECO:0000313" key="4">
    <source>
        <dbReference type="Proteomes" id="UP000001364"/>
    </source>
</evidence>
<feature type="region of interest" description="Disordered" evidence="1">
    <location>
        <begin position="58"/>
        <end position="86"/>
    </location>
</feature>
<dbReference type="InterPro" id="IPR018638">
    <property type="entry name" value="DUF2061_membrane"/>
</dbReference>
<dbReference type="GeneID" id="7332408"/>
<reference evidence="3 4" key="1">
    <citation type="journal article" date="2010" name="J. Bacteriol.">
        <title>The genetic basis of laboratory adaptation in Caulobacter crescentus.</title>
        <authorList>
            <person name="Marks M.E."/>
            <person name="Castro-Rojas C.M."/>
            <person name="Teiling C."/>
            <person name="Du L."/>
            <person name="Kapatral V."/>
            <person name="Walunas T.L."/>
            <person name="Crosson S."/>
        </authorList>
    </citation>
    <scope>NUCLEOTIDE SEQUENCE [LARGE SCALE GENOMIC DNA]</scope>
    <source>
        <strain evidence="4">NA1000 / CB15N</strain>
    </source>
</reference>
<organism evidence="3 4">
    <name type="scientific">Caulobacter vibrioides (strain NA1000 / CB15N)</name>
    <name type="common">Caulobacter crescentus</name>
    <dbReference type="NCBI Taxonomy" id="565050"/>
    <lineage>
        <taxon>Bacteria</taxon>
        <taxon>Pseudomonadati</taxon>
        <taxon>Pseudomonadota</taxon>
        <taxon>Alphaproteobacteria</taxon>
        <taxon>Caulobacterales</taxon>
        <taxon>Caulobacteraceae</taxon>
        <taxon>Caulobacter</taxon>
    </lineage>
</organism>
<gene>
    <name evidence="3" type="ordered locus">CCNA_00154</name>
</gene>
<dbReference type="RefSeq" id="WP_010918044.1">
    <property type="nucleotide sequence ID" value="NC_011916.1"/>
</dbReference>
<proteinExistence type="predicted"/>
<dbReference type="Pfam" id="PF09834">
    <property type="entry name" value="DUF2061"/>
    <property type="match status" value="1"/>
</dbReference>
<evidence type="ECO:0000313" key="3">
    <source>
        <dbReference type="EMBL" id="ACL93621.1"/>
    </source>
</evidence>
<accession>A0A0H3C3W6</accession>
<protein>
    <submittedName>
        <fullName evidence="3">Conserved hypothetical membrane protein</fullName>
    </submittedName>
</protein>
<dbReference type="OrthoDB" id="9133582at2"/>
<dbReference type="HOGENOM" id="CLU_160691_1_0_5"/>
<dbReference type="RefSeq" id="YP_002515529.1">
    <property type="nucleotide sequence ID" value="NC_011916.1"/>
</dbReference>
<dbReference type="KEGG" id="ccs:CCNA_00154"/>
<keyword evidence="4" id="KW-1185">Reference proteome</keyword>
<feature type="compositionally biased region" description="Low complexity" evidence="1">
    <location>
        <begin position="69"/>
        <end position="86"/>
    </location>
</feature>